<dbReference type="EMBL" id="MU276058">
    <property type="protein sequence ID" value="KAI0042577.1"/>
    <property type="molecule type" value="Genomic_DNA"/>
</dbReference>
<accession>A0ACB8RF02</accession>
<sequence length="256" mass="27531">MPARLRGDATGLDLGLVTSKVPTTKDYQQRALCNTSDPYDFLRKHSVGMSCDTISRYGRIRVMVEPLLAPGFNGIHQFIHLRSRKLSNNLPDATGIDRLASFARSHRLTHCNIVIRAFICAYCAMPRRVVRKGGLPRGNSQLPCVKKAGAAKKEAGHAFPGGGIGVRDGTRAPSGPFPPTLIARNEGVNCLAVVGVVIPRPISPRRRGYKSSLIGPCQFRVVGLKTFVSALAKGGIDVPTLTVLGAVERSPRARSA</sequence>
<evidence type="ECO:0000313" key="2">
    <source>
        <dbReference type="Proteomes" id="UP000814033"/>
    </source>
</evidence>
<protein>
    <submittedName>
        <fullName evidence="1">Uncharacterized protein</fullName>
    </submittedName>
</protein>
<reference evidence="1" key="1">
    <citation type="submission" date="2021-02" db="EMBL/GenBank/DDBJ databases">
        <authorList>
            <consortium name="DOE Joint Genome Institute"/>
            <person name="Ahrendt S."/>
            <person name="Looney B.P."/>
            <person name="Miyauchi S."/>
            <person name="Morin E."/>
            <person name="Drula E."/>
            <person name="Courty P.E."/>
            <person name="Chicoki N."/>
            <person name="Fauchery L."/>
            <person name="Kohler A."/>
            <person name="Kuo A."/>
            <person name="Labutti K."/>
            <person name="Pangilinan J."/>
            <person name="Lipzen A."/>
            <person name="Riley R."/>
            <person name="Andreopoulos W."/>
            <person name="He G."/>
            <person name="Johnson J."/>
            <person name="Barry K.W."/>
            <person name="Grigoriev I.V."/>
            <person name="Nagy L."/>
            <person name="Hibbett D."/>
            <person name="Henrissat B."/>
            <person name="Matheny P.B."/>
            <person name="Labbe J."/>
            <person name="Martin F."/>
        </authorList>
    </citation>
    <scope>NUCLEOTIDE SEQUENCE</scope>
    <source>
        <strain evidence="1">FP105234-sp</strain>
    </source>
</reference>
<name>A0ACB8RF02_9AGAM</name>
<proteinExistence type="predicted"/>
<organism evidence="1 2">
    <name type="scientific">Auriscalpium vulgare</name>
    <dbReference type="NCBI Taxonomy" id="40419"/>
    <lineage>
        <taxon>Eukaryota</taxon>
        <taxon>Fungi</taxon>
        <taxon>Dikarya</taxon>
        <taxon>Basidiomycota</taxon>
        <taxon>Agaricomycotina</taxon>
        <taxon>Agaricomycetes</taxon>
        <taxon>Russulales</taxon>
        <taxon>Auriscalpiaceae</taxon>
        <taxon>Auriscalpium</taxon>
    </lineage>
</organism>
<reference evidence="1" key="2">
    <citation type="journal article" date="2022" name="New Phytol.">
        <title>Evolutionary transition to the ectomycorrhizal habit in the genomes of a hyperdiverse lineage of mushroom-forming fungi.</title>
        <authorList>
            <person name="Looney B."/>
            <person name="Miyauchi S."/>
            <person name="Morin E."/>
            <person name="Drula E."/>
            <person name="Courty P.E."/>
            <person name="Kohler A."/>
            <person name="Kuo A."/>
            <person name="LaButti K."/>
            <person name="Pangilinan J."/>
            <person name="Lipzen A."/>
            <person name="Riley R."/>
            <person name="Andreopoulos W."/>
            <person name="He G."/>
            <person name="Johnson J."/>
            <person name="Nolan M."/>
            <person name="Tritt A."/>
            <person name="Barry K.W."/>
            <person name="Grigoriev I.V."/>
            <person name="Nagy L.G."/>
            <person name="Hibbett D."/>
            <person name="Henrissat B."/>
            <person name="Matheny P.B."/>
            <person name="Labbe J."/>
            <person name="Martin F.M."/>
        </authorList>
    </citation>
    <scope>NUCLEOTIDE SEQUENCE</scope>
    <source>
        <strain evidence="1">FP105234-sp</strain>
    </source>
</reference>
<evidence type="ECO:0000313" key="1">
    <source>
        <dbReference type="EMBL" id="KAI0042577.1"/>
    </source>
</evidence>
<gene>
    <name evidence="1" type="ORF">FA95DRAFT_1598387</name>
</gene>
<dbReference type="Proteomes" id="UP000814033">
    <property type="component" value="Unassembled WGS sequence"/>
</dbReference>
<keyword evidence="2" id="KW-1185">Reference proteome</keyword>
<comment type="caution">
    <text evidence="1">The sequence shown here is derived from an EMBL/GenBank/DDBJ whole genome shotgun (WGS) entry which is preliminary data.</text>
</comment>